<evidence type="ECO:0000259" key="12">
    <source>
        <dbReference type="Pfam" id="PF00905"/>
    </source>
</evidence>
<keyword evidence="9" id="KW-0511">Multifunctional enzyme</keyword>
<keyword evidence="5" id="KW-0645">Protease</keyword>
<dbReference type="AlphaFoldDB" id="A0A7K1Y7A8"/>
<keyword evidence="4" id="KW-0121">Carboxypeptidase</keyword>
<evidence type="ECO:0000256" key="2">
    <source>
        <dbReference type="ARBA" id="ARBA00007090"/>
    </source>
</evidence>
<dbReference type="GO" id="GO:0004180">
    <property type="term" value="F:carboxypeptidase activity"/>
    <property type="evidence" value="ECO:0007669"/>
    <property type="project" value="UniProtKB-KW"/>
</dbReference>
<dbReference type="Pfam" id="PF06832">
    <property type="entry name" value="BiPBP_C"/>
    <property type="match status" value="1"/>
</dbReference>
<dbReference type="PANTHER" id="PTHR32282:SF15">
    <property type="entry name" value="PENICILLIN-BINDING PROTEIN 1C"/>
    <property type="match status" value="1"/>
</dbReference>
<dbReference type="GO" id="GO:0030288">
    <property type="term" value="C:outer membrane-bounded periplasmic space"/>
    <property type="evidence" value="ECO:0007669"/>
    <property type="project" value="TreeGrafter"/>
</dbReference>
<evidence type="ECO:0000313" key="15">
    <source>
        <dbReference type="EMBL" id="MXV50453.1"/>
    </source>
</evidence>
<evidence type="ECO:0000313" key="16">
    <source>
        <dbReference type="Proteomes" id="UP000466586"/>
    </source>
</evidence>
<dbReference type="Pfam" id="PF00912">
    <property type="entry name" value="Transgly"/>
    <property type="match status" value="1"/>
</dbReference>
<evidence type="ECO:0000256" key="5">
    <source>
        <dbReference type="ARBA" id="ARBA00022670"/>
    </source>
</evidence>
<comment type="similarity">
    <text evidence="2">In the C-terminal section; belongs to the transpeptidase family.</text>
</comment>
<dbReference type="InterPro" id="IPR001460">
    <property type="entry name" value="PCN-bd_Tpept"/>
</dbReference>
<evidence type="ECO:0000256" key="6">
    <source>
        <dbReference type="ARBA" id="ARBA00022676"/>
    </source>
</evidence>
<dbReference type="Gene3D" id="1.10.3810.10">
    <property type="entry name" value="Biosynthetic peptidoglycan transglycosylase-like"/>
    <property type="match status" value="1"/>
</dbReference>
<keyword evidence="16" id="KW-1185">Reference proteome</keyword>
<evidence type="ECO:0000256" key="4">
    <source>
        <dbReference type="ARBA" id="ARBA00022645"/>
    </source>
</evidence>
<name>A0A7K1Y7A8_9SPHI</name>
<dbReference type="InterPro" id="IPR009647">
    <property type="entry name" value="PBP_C"/>
</dbReference>
<evidence type="ECO:0000256" key="8">
    <source>
        <dbReference type="ARBA" id="ARBA00022801"/>
    </source>
</evidence>
<dbReference type="GO" id="GO:0006508">
    <property type="term" value="P:proteolysis"/>
    <property type="evidence" value="ECO:0007669"/>
    <property type="project" value="UniProtKB-KW"/>
</dbReference>
<feature type="domain" description="Penicillin-binding protein transpeptidase" evidence="12">
    <location>
        <begin position="285"/>
        <end position="540"/>
    </location>
</feature>
<dbReference type="Proteomes" id="UP000466586">
    <property type="component" value="Unassembled WGS sequence"/>
</dbReference>
<dbReference type="GO" id="GO:0008955">
    <property type="term" value="F:peptidoglycan glycosyltransferase activity"/>
    <property type="evidence" value="ECO:0007669"/>
    <property type="project" value="UniProtKB-EC"/>
</dbReference>
<proteinExistence type="inferred from homology"/>
<dbReference type="InterPro" id="IPR001264">
    <property type="entry name" value="Glyco_trans_51"/>
</dbReference>
<protein>
    <recommendedName>
        <fullName evidence="10">peptidoglycan glycosyltransferase</fullName>
        <ecNumber evidence="10">2.4.99.28</ecNumber>
    </recommendedName>
</protein>
<evidence type="ECO:0000259" key="14">
    <source>
        <dbReference type="Pfam" id="PF06832"/>
    </source>
</evidence>
<evidence type="ECO:0000256" key="7">
    <source>
        <dbReference type="ARBA" id="ARBA00022679"/>
    </source>
</evidence>
<dbReference type="EMBL" id="WVHT01000002">
    <property type="protein sequence ID" value="MXV50453.1"/>
    <property type="molecule type" value="Genomic_DNA"/>
</dbReference>
<dbReference type="Pfam" id="PF00905">
    <property type="entry name" value="Transpeptidase"/>
    <property type="match status" value="1"/>
</dbReference>
<dbReference type="InterPro" id="IPR012338">
    <property type="entry name" value="Beta-lactam/transpept-like"/>
</dbReference>
<organism evidence="15 16">
    <name type="scientific">Hufsiella arboris</name>
    <dbReference type="NCBI Taxonomy" id="2695275"/>
    <lineage>
        <taxon>Bacteria</taxon>
        <taxon>Pseudomonadati</taxon>
        <taxon>Bacteroidota</taxon>
        <taxon>Sphingobacteriia</taxon>
        <taxon>Sphingobacteriales</taxon>
        <taxon>Sphingobacteriaceae</taxon>
        <taxon>Hufsiella</taxon>
    </lineage>
</organism>
<dbReference type="PANTHER" id="PTHR32282">
    <property type="entry name" value="BINDING PROTEIN TRANSPEPTIDASE, PUTATIVE-RELATED"/>
    <property type="match status" value="1"/>
</dbReference>
<evidence type="ECO:0000256" key="11">
    <source>
        <dbReference type="ARBA" id="ARBA00049902"/>
    </source>
</evidence>
<evidence type="ECO:0000259" key="13">
    <source>
        <dbReference type="Pfam" id="PF00912"/>
    </source>
</evidence>
<reference evidence="15 16" key="1">
    <citation type="submission" date="2019-11" db="EMBL/GenBank/DDBJ databases">
        <title>Pedobacter sp. HMF7647 Genome sequencing and assembly.</title>
        <authorList>
            <person name="Kang H."/>
            <person name="Kim H."/>
            <person name="Joh K."/>
        </authorList>
    </citation>
    <scope>NUCLEOTIDE SEQUENCE [LARGE SCALE GENOMIC DNA]</scope>
    <source>
        <strain evidence="15 16">HMF7647</strain>
    </source>
</reference>
<keyword evidence="8" id="KW-0378">Hydrolase</keyword>
<dbReference type="InterPro" id="IPR011815">
    <property type="entry name" value="PBP_1c"/>
</dbReference>
<dbReference type="GO" id="GO:0009252">
    <property type="term" value="P:peptidoglycan biosynthetic process"/>
    <property type="evidence" value="ECO:0007669"/>
    <property type="project" value="InterPro"/>
</dbReference>
<keyword evidence="7" id="KW-0808">Transferase</keyword>
<evidence type="ECO:0000256" key="3">
    <source>
        <dbReference type="ARBA" id="ARBA00007739"/>
    </source>
</evidence>
<keyword evidence="6" id="KW-0328">Glycosyltransferase</keyword>
<dbReference type="GO" id="GO:0008658">
    <property type="term" value="F:penicillin binding"/>
    <property type="evidence" value="ECO:0007669"/>
    <property type="project" value="InterPro"/>
</dbReference>
<comment type="similarity">
    <text evidence="3">In the N-terminal section; belongs to the glycosyltransferase 51 family.</text>
</comment>
<dbReference type="SUPFAM" id="SSF56601">
    <property type="entry name" value="beta-lactamase/transpeptidase-like"/>
    <property type="match status" value="1"/>
</dbReference>
<gene>
    <name evidence="15" type="primary">pbpC</name>
    <name evidence="15" type="ORF">GS399_05665</name>
</gene>
<dbReference type="EC" id="2.4.99.28" evidence="10"/>
<dbReference type="Gene3D" id="3.40.710.10">
    <property type="entry name" value="DD-peptidase/beta-lactamase superfamily"/>
    <property type="match status" value="1"/>
</dbReference>
<evidence type="ECO:0000256" key="10">
    <source>
        <dbReference type="ARBA" id="ARBA00044770"/>
    </source>
</evidence>
<feature type="domain" description="Penicillin-binding C-terminal" evidence="14">
    <location>
        <begin position="681"/>
        <end position="762"/>
    </location>
</feature>
<evidence type="ECO:0000256" key="9">
    <source>
        <dbReference type="ARBA" id="ARBA00023268"/>
    </source>
</evidence>
<comment type="pathway">
    <text evidence="1">Cell wall biogenesis; peptidoglycan biosynthesis.</text>
</comment>
<accession>A0A7K1Y7A8</accession>
<feature type="domain" description="Glycosyl transferase family 51" evidence="13">
    <location>
        <begin position="43"/>
        <end position="202"/>
    </location>
</feature>
<evidence type="ECO:0000256" key="1">
    <source>
        <dbReference type="ARBA" id="ARBA00004752"/>
    </source>
</evidence>
<sequence>MLTWFWFSLPLTLFKAPTSFVVEADNGELLSASIASDGQWRFPANDSVPEKFAKCITVYEDNRFFYHPGFDPLAMARAISQNLNAKRVVSGGSTLTMQVIRLSRNRPRTIWQKIIELIVALRLEMTFSKKEILTLYAGNAPFGTNVIGLEAAAWRYFGRSADKLSWGETATLAVLPNSPSLVHPGRNRNSLLAKRNRLLDRLQTEKVIDPVTCRLARLEPIPDKPLPLPQLAPHLLSRFKADYKKQPEGVTLIKSTVKLALQQNVSSLLQRYHQTLKANGINNAAALVLDVETGNALAYVGNINEPNNPEMESYVDMIPSLRSPGSTLKPLLYASMLTDGLILPNTLIPDIPTQIGGYTPQNFDLGYDGAIPASKALSRSLNIPAVKMLQQYKYERFHQQLKKLGMTTLVKPADFYGLSLILGGCETSMWELSGIYASMARTLNHFDQNNRQYDQADYHAPKYILKTLEKSEHSKSPSSVIDYGSLWFTFQAMQEVMRPGEEGLWEQFSSSQKIGWKTGTSFGFRDGWAIGSTSKYVVCVWVGNADGEGRPGLTGIETAAPILFDIFDLLPRSDWFKSPVDRLMRIEVCRQSGFRAGKNCPDKDTTFVQIPGVKSPVCPYHQLVHLDKTGTFQVTSDCESPENMLHKSWFVLPPSMEYYYKLRHRDYESLPAFKTSCLINQDDYRPMELIYPKNNAKVYIPVEIDGSRGKMILNAAHRNSEAKIFWHLDNQYIATTTDYHELALSPPDGKHTITLIDDKGNRLVQVFEVLDKKR</sequence>
<dbReference type="SUPFAM" id="SSF53955">
    <property type="entry name" value="Lysozyme-like"/>
    <property type="match status" value="1"/>
</dbReference>
<dbReference type="NCBIfam" id="TIGR02073">
    <property type="entry name" value="PBP_1c"/>
    <property type="match status" value="1"/>
</dbReference>
<dbReference type="InterPro" id="IPR050396">
    <property type="entry name" value="Glycosyltr_51/Transpeptidase"/>
</dbReference>
<comment type="caution">
    <text evidence="15">The sequence shown here is derived from an EMBL/GenBank/DDBJ whole genome shotgun (WGS) entry which is preliminary data.</text>
</comment>
<dbReference type="InterPro" id="IPR023346">
    <property type="entry name" value="Lysozyme-like_dom_sf"/>
</dbReference>
<dbReference type="InterPro" id="IPR036950">
    <property type="entry name" value="PBP_transglycosylase"/>
</dbReference>
<comment type="catalytic activity">
    <reaction evidence="11">
        <text>[GlcNAc-(1-&gt;4)-Mur2Ac(oyl-L-Ala-gamma-D-Glu-L-Lys-D-Ala-D-Ala)](n)-di-trans,octa-cis-undecaprenyl diphosphate + beta-D-GlcNAc-(1-&gt;4)-Mur2Ac(oyl-L-Ala-gamma-D-Glu-L-Lys-D-Ala-D-Ala)-di-trans,octa-cis-undecaprenyl diphosphate = [GlcNAc-(1-&gt;4)-Mur2Ac(oyl-L-Ala-gamma-D-Glu-L-Lys-D-Ala-D-Ala)](n+1)-di-trans,octa-cis-undecaprenyl diphosphate + di-trans,octa-cis-undecaprenyl diphosphate + H(+)</text>
        <dbReference type="Rhea" id="RHEA:23708"/>
        <dbReference type="Rhea" id="RHEA-COMP:9602"/>
        <dbReference type="Rhea" id="RHEA-COMP:9603"/>
        <dbReference type="ChEBI" id="CHEBI:15378"/>
        <dbReference type="ChEBI" id="CHEBI:58405"/>
        <dbReference type="ChEBI" id="CHEBI:60033"/>
        <dbReference type="ChEBI" id="CHEBI:78435"/>
        <dbReference type="EC" id="2.4.99.28"/>
    </reaction>
</comment>